<comment type="subunit">
    <text evidence="4">Heterodimer of an alpha subunit and a beta subunit processed from the same precursor.</text>
</comment>
<dbReference type="PANTHER" id="PTHR34218:SF4">
    <property type="entry name" value="ACYL-HOMOSERINE LACTONE ACYLASE QUIP"/>
    <property type="match status" value="1"/>
</dbReference>
<name>A0A177N4N8_9GAMM</name>
<evidence type="ECO:0000256" key="2">
    <source>
        <dbReference type="ARBA" id="ARBA00022801"/>
    </source>
</evidence>
<dbReference type="GO" id="GO:0016811">
    <property type="term" value="F:hydrolase activity, acting on carbon-nitrogen (but not peptide) bonds, in linear amides"/>
    <property type="evidence" value="ECO:0007669"/>
    <property type="project" value="InterPro"/>
</dbReference>
<evidence type="ECO:0000256" key="5">
    <source>
        <dbReference type="PIRSR" id="PIRSR001227-1"/>
    </source>
</evidence>
<evidence type="ECO:0000313" key="7">
    <source>
        <dbReference type="EMBL" id="OAI12179.1"/>
    </source>
</evidence>
<dbReference type="InterPro" id="IPR023343">
    <property type="entry name" value="Penicillin_amidase_dom1"/>
</dbReference>
<gene>
    <name evidence="7" type="ORF">A1355_14500</name>
</gene>
<evidence type="ECO:0000256" key="1">
    <source>
        <dbReference type="ARBA" id="ARBA00006586"/>
    </source>
</evidence>
<accession>A0A177N4N8</accession>
<keyword evidence="2" id="KW-0378">Hydrolase</keyword>
<dbReference type="InterPro" id="IPR043146">
    <property type="entry name" value="Penicillin_amidase_N_B-knob"/>
</dbReference>
<reference evidence="8" key="1">
    <citation type="submission" date="2016-03" db="EMBL/GenBank/DDBJ databases">
        <authorList>
            <person name="Heylen K."/>
            <person name="De Vos P."/>
            <person name="Vekeman B."/>
        </authorList>
    </citation>
    <scope>NUCLEOTIDE SEQUENCE [LARGE SCALE GENOMIC DNA]</scope>
    <source>
        <strain evidence="8">R-45383</strain>
    </source>
</reference>
<dbReference type="EMBL" id="LUUK01000221">
    <property type="protein sequence ID" value="OAI12179.1"/>
    <property type="molecule type" value="Genomic_DNA"/>
</dbReference>
<evidence type="ECO:0000256" key="6">
    <source>
        <dbReference type="PIRSR" id="PIRSR001227-2"/>
    </source>
</evidence>
<keyword evidence="3" id="KW-0865">Zymogen</keyword>
<comment type="similarity">
    <text evidence="1">Belongs to the peptidase S45 family.</text>
</comment>
<dbReference type="GO" id="GO:0046872">
    <property type="term" value="F:metal ion binding"/>
    <property type="evidence" value="ECO:0007669"/>
    <property type="project" value="UniProtKB-KW"/>
</dbReference>
<dbReference type="RefSeq" id="WP_064031450.1">
    <property type="nucleotide sequence ID" value="NZ_LUUK01000221.1"/>
</dbReference>
<feature type="active site" description="Nucleophile" evidence="5">
    <location>
        <position position="254"/>
    </location>
</feature>
<keyword evidence="6" id="KW-0106">Calcium</keyword>
<dbReference type="CDD" id="cd03747">
    <property type="entry name" value="Ntn_PGA_like"/>
    <property type="match status" value="1"/>
</dbReference>
<dbReference type="InterPro" id="IPR002692">
    <property type="entry name" value="S45"/>
</dbReference>
<keyword evidence="6" id="KW-0479">Metal-binding</keyword>
<feature type="binding site" evidence="6">
    <location>
        <position position="183"/>
    </location>
    <ligand>
        <name>Ca(2+)</name>
        <dbReference type="ChEBI" id="CHEBI:29108"/>
    </ligand>
</feature>
<dbReference type="STRING" id="702114.A1355_14500"/>
<feature type="binding site" evidence="6">
    <location>
        <position position="329"/>
    </location>
    <ligand>
        <name>Ca(2+)</name>
        <dbReference type="ChEBI" id="CHEBI:29108"/>
    </ligand>
</feature>
<evidence type="ECO:0000256" key="4">
    <source>
        <dbReference type="ARBA" id="ARBA00038735"/>
    </source>
</evidence>
<dbReference type="OrthoDB" id="9760084at2"/>
<dbReference type="GO" id="GO:0017000">
    <property type="term" value="P:antibiotic biosynthetic process"/>
    <property type="evidence" value="ECO:0007669"/>
    <property type="project" value="InterPro"/>
</dbReference>
<evidence type="ECO:0000256" key="3">
    <source>
        <dbReference type="ARBA" id="ARBA00023145"/>
    </source>
</evidence>
<dbReference type="InterPro" id="IPR043147">
    <property type="entry name" value="Penicillin_amidase_A-knob"/>
</dbReference>
<dbReference type="Gene3D" id="3.60.20.10">
    <property type="entry name" value="Glutamine Phosphoribosylpyrophosphate, subunit 1, domain 1"/>
    <property type="match status" value="1"/>
</dbReference>
<dbReference type="Proteomes" id="UP000077628">
    <property type="component" value="Unassembled WGS sequence"/>
</dbReference>
<comment type="caution">
    <text evidence="7">The sequence shown here is derived from an EMBL/GenBank/DDBJ whole genome shotgun (WGS) entry which is preliminary data.</text>
</comment>
<dbReference type="InterPro" id="IPR014395">
    <property type="entry name" value="Pen/GL7ACA/AHL_acylase"/>
</dbReference>
<protein>
    <submittedName>
        <fullName evidence="7">Penicillin acylase</fullName>
    </submittedName>
</protein>
<keyword evidence="8" id="KW-1185">Reference proteome</keyword>
<dbReference type="SUPFAM" id="SSF56235">
    <property type="entry name" value="N-terminal nucleophile aminohydrolases (Ntn hydrolases)"/>
    <property type="match status" value="1"/>
</dbReference>
<organism evidence="7 8">
    <name type="scientific">Methylomonas koyamae</name>
    <dbReference type="NCBI Taxonomy" id="702114"/>
    <lineage>
        <taxon>Bacteria</taxon>
        <taxon>Pseudomonadati</taxon>
        <taxon>Pseudomonadota</taxon>
        <taxon>Gammaproteobacteria</taxon>
        <taxon>Methylococcales</taxon>
        <taxon>Methylococcaceae</taxon>
        <taxon>Methylomonas</taxon>
    </lineage>
</organism>
<dbReference type="Gene3D" id="1.10.439.10">
    <property type="entry name" value="Penicillin Amidohydrolase, domain 1"/>
    <property type="match status" value="1"/>
</dbReference>
<sequence length="783" mass="86018">MKTAGFSIFGLILAIAAAVYGLLAASLPNQDGEIRLSGLSAEATVRSDDLAIPTIAARNRDDAFRVLGFLHARDRLFQMELMRRKSAGRLAELFGDSALALDRKQRIFGFERVAGQIFADMPETQRSALQAYAAGVNAYLTRTTILAPEFLALHLRPEPWRPEDSLLVVLAMFQTLNGYEQDERMASVMAKALPADLLTFLTPDTDAYATVLTGGDRPRRYSPNLPRDALAALPEAGRQLAVNRVDADNAVAGSNNWAVSGRKTADGRAIVANDMHLALGVPNIWYRAELQYRDQRVYGVTLPGVPGVIVGGNDNVAWGFTNVTADLFDLVSLDTDADHPGAYRTPQGWQRFASRRETIKVKGQPDVDIELRDTIWGPVSDQPLLGKPVAIKWTALERHGVDLGLLDLDGAANVDQAMTLINRAGGPPQNVVVADRDGRIGWTYMGRFPKRSGFDGLISRSWADGDIGWQGFIPPEQLPRLADPAEGFIATANNRTLGADYPYVIGHNWALGYRAFRIAELLRGKDKIDESAMLAIQLDSRAGALDFYRQLALDELRNLSNKDGDLQSAERALQAWDGSMNAASVGAALVNEFRKRLAETVFAKIVAACRVYDPEFRYAWRAMETPLRQLLTERPQGLLAESYRDDWQAMIADTLRQTVRALREQYPGTEPDRLSWGETHPISVRHPFTKAVPQLAALLDLPAFASPGCASVCVRVMDNAHGASERLVLSPAHPEDAILQMPGGQSGHFLSAHYRDQQAFWQNGQPAALFGASKPHLLKVLPE</sequence>
<dbReference type="Pfam" id="PF01804">
    <property type="entry name" value="Penicil_amidase"/>
    <property type="match status" value="1"/>
</dbReference>
<dbReference type="Gene3D" id="1.10.1400.10">
    <property type="match status" value="1"/>
</dbReference>
<dbReference type="PIRSF" id="PIRSF001227">
    <property type="entry name" value="Pen_acylase"/>
    <property type="match status" value="1"/>
</dbReference>
<feature type="binding site" evidence="6">
    <location>
        <position position="326"/>
    </location>
    <ligand>
        <name>Ca(2+)</name>
        <dbReference type="ChEBI" id="CHEBI:29108"/>
    </ligand>
</feature>
<evidence type="ECO:0000313" key="8">
    <source>
        <dbReference type="Proteomes" id="UP000077628"/>
    </source>
</evidence>
<comment type="cofactor">
    <cofactor evidence="6">
        <name>Ca(2+)</name>
        <dbReference type="ChEBI" id="CHEBI:29108"/>
    </cofactor>
    <text evidence="6">Binds 1 Ca(2+) ion per dimer.</text>
</comment>
<dbReference type="PANTHER" id="PTHR34218">
    <property type="entry name" value="PEPTIDASE S45 PENICILLIN AMIDASE"/>
    <property type="match status" value="1"/>
</dbReference>
<dbReference type="Gene3D" id="2.30.120.10">
    <property type="match status" value="1"/>
</dbReference>
<proteinExistence type="inferred from homology"/>
<dbReference type="InterPro" id="IPR029055">
    <property type="entry name" value="Ntn_hydrolases_N"/>
</dbReference>
<dbReference type="AlphaFoldDB" id="A0A177N4N8"/>